<feature type="transmembrane region" description="Helical" evidence="2">
    <location>
        <begin position="71"/>
        <end position="89"/>
    </location>
</feature>
<dbReference type="Pfam" id="PF06912">
    <property type="entry name" value="DUF1275"/>
    <property type="match status" value="1"/>
</dbReference>
<sequence>MVARLLSRATQLRDDVSLNHTDIPILACCMVSGLCDSVAFNATGTFASMQTGNTIFLALGAASLPANQPTLWLRALVSILAFWFGCFLFSKSRHLHPQRKATLTISFLLQAVFIFIAAALAQTRTVPAFGMSLLPTDANDAQHEADEDDPVALIPLALLAFQFGGQIVTSRILGLNEVPTNVLTSLYCDLWSDPYLFAGLKENRKRNRRMLAILLLVAGGVVGGWLQRSRAGMSAALWIAGGIKFVIALGWVIWRGKKTEIGSGDDTAREKEKQVVRSKSGVGAGV</sequence>
<evidence type="ECO:0008006" key="5">
    <source>
        <dbReference type="Google" id="ProtNLM"/>
    </source>
</evidence>
<keyword evidence="2" id="KW-1133">Transmembrane helix</keyword>
<feature type="transmembrane region" description="Helical" evidence="2">
    <location>
        <begin position="152"/>
        <end position="173"/>
    </location>
</feature>
<dbReference type="InterPro" id="IPR010699">
    <property type="entry name" value="DUF1275"/>
</dbReference>
<reference evidence="3" key="2">
    <citation type="submission" date="2023-06" db="EMBL/GenBank/DDBJ databases">
        <authorList>
            <consortium name="Lawrence Berkeley National Laboratory"/>
            <person name="Haridas S."/>
            <person name="Hensen N."/>
            <person name="Bonometti L."/>
            <person name="Westerberg I."/>
            <person name="Brannstrom I.O."/>
            <person name="Guillou S."/>
            <person name="Cros-Aarteil S."/>
            <person name="Calhoun S."/>
            <person name="Kuo A."/>
            <person name="Mondo S."/>
            <person name="Pangilinan J."/>
            <person name="Riley R."/>
            <person name="Labutti K."/>
            <person name="Andreopoulos B."/>
            <person name="Lipzen A."/>
            <person name="Chen C."/>
            <person name="Yanf M."/>
            <person name="Daum C."/>
            <person name="Ng V."/>
            <person name="Clum A."/>
            <person name="Steindorff A."/>
            <person name="Ohm R."/>
            <person name="Martin F."/>
            <person name="Silar P."/>
            <person name="Natvig D."/>
            <person name="Lalanne C."/>
            <person name="Gautier V."/>
            <person name="Ament-Velasquez S.L."/>
            <person name="Kruys A."/>
            <person name="Hutchinson M.I."/>
            <person name="Powell A.J."/>
            <person name="Barry K."/>
            <person name="Miller A.N."/>
            <person name="Grigoriev I.V."/>
            <person name="Debuchy R."/>
            <person name="Gladieux P."/>
            <person name="Thoren M.H."/>
            <person name="Johannesson H."/>
        </authorList>
    </citation>
    <scope>NUCLEOTIDE SEQUENCE</scope>
    <source>
        <strain evidence="3">CBS 118394</strain>
    </source>
</reference>
<keyword evidence="2" id="KW-0472">Membrane</keyword>
<feature type="transmembrane region" description="Helical" evidence="2">
    <location>
        <begin position="233"/>
        <end position="254"/>
    </location>
</feature>
<evidence type="ECO:0000256" key="1">
    <source>
        <dbReference type="SAM" id="MobiDB-lite"/>
    </source>
</evidence>
<evidence type="ECO:0000313" key="4">
    <source>
        <dbReference type="Proteomes" id="UP001283341"/>
    </source>
</evidence>
<dbReference type="EMBL" id="JAUEDM010000001">
    <property type="protein sequence ID" value="KAK3331507.1"/>
    <property type="molecule type" value="Genomic_DNA"/>
</dbReference>
<dbReference type="AlphaFoldDB" id="A0AAE0IUP4"/>
<reference evidence="3" key="1">
    <citation type="journal article" date="2023" name="Mol. Phylogenet. Evol.">
        <title>Genome-scale phylogeny and comparative genomics of the fungal order Sordariales.</title>
        <authorList>
            <person name="Hensen N."/>
            <person name="Bonometti L."/>
            <person name="Westerberg I."/>
            <person name="Brannstrom I.O."/>
            <person name="Guillou S."/>
            <person name="Cros-Aarteil S."/>
            <person name="Calhoun S."/>
            <person name="Haridas S."/>
            <person name="Kuo A."/>
            <person name="Mondo S."/>
            <person name="Pangilinan J."/>
            <person name="Riley R."/>
            <person name="LaButti K."/>
            <person name="Andreopoulos B."/>
            <person name="Lipzen A."/>
            <person name="Chen C."/>
            <person name="Yan M."/>
            <person name="Daum C."/>
            <person name="Ng V."/>
            <person name="Clum A."/>
            <person name="Steindorff A."/>
            <person name="Ohm R.A."/>
            <person name="Martin F."/>
            <person name="Silar P."/>
            <person name="Natvig D.O."/>
            <person name="Lalanne C."/>
            <person name="Gautier V."/>
            <person name="Ament-Velasquez S.L."/>
            <person name="Kruys A."/>
            <person name="Hutchinson M.I."/>
            <person name="Powell A.J."/>
            <person name="Barry K."/>
            <person name="Miller A.N."/>
            <person name="Grigoriev I.V."/>
            <person name="Debuchy R."/>
            <person name="Gladieux P."/>
            <person name="Hiltunen Thoren M."/>
            <person name="Johannesson H."/>
        </authorList>
    </citation>
    <scope>NUCLEOTIDE SEQUENCE</scope>
    <source>
        <strain evidence="3">CBS 118394</strain>
    </source>
</reference>
<evidence type="ECO:0000313" key="3">
    <source>
        <dbReference type="EMBL" id="KAK3331507.1"/>
    </source>
</evidence>
<dbReference type="Proteomes" id="UP001283341">
    <property type="component" value="Unassembled WGS sequence"/>
</dbReference>
<keyword evidence="2" id="KW-0812">Transmembrane</keyword>
<feature type="transmembrane region" description="Helical" evidence="2">
    <location>
        <begin position="210"/>
        <end position="227"/>
    </location>
</feature>
<dbReference type="PANTHER" id="PTHR37488:SF7">
    <property type="entry name" value="DUF1275 DOMAIN PROTEIN"/>
    <property type="match status" value="1"/>
</dbReference>
<accession>A0AAE0IUP4</accession>
<dbReference type="PANTHER" id="PTHR37488">
    <property type="entry name" value="DUF1275 DOMAIN-CONTAINING PROTEIN"/>
    <property type="match status" value="1"/>
</dbReference>
<keyword evidence="4" id="KW-1185">Reference proteome</keyword>
<feature type="compositionally biased region" description="Basic and acidic residues" evidence="1">
    <location>
        <begin position="266"/>
        <end position="275"/>
    </location>
</feature>
<gene>
    <name evidence="3" type="ORF">B0H66DRAFT_466525</name>
</gene>
<protein>
    <recommendedName>
        <fullName evidence="5">DUF1275 domain protein</fullName>
    </recommendedName>
</protein>
<evidence type="ECO:0000256" key="2">
    <source>
        <dbReference type="SAM" id="Phobius"/>
    </source>
</evidence>
<feature type="transmembrane region" description="Helical" evidence="2">
    <location>
        <begin position="101"/>
        <end position="121"/>
    </location>
</feature>
<organism evidence="3 4">
    <name type="scientific">Apodospora peruviana</name>
    <dbReference type="NCBI Taxonomy" id="516989"/>
    <lineage>
        <taxon>Eukaryota</taxon>
        <taxon>Fungi</taxon>
        <taxon>Dikarya</taxon>
        <taxon>Ascomycota</taxon>
        <taxon>Pezizomycotina</taxon>
        <taxon>Sordariomycetes</taxon>
        <taxon>Sordariomycetidae</taxon>
        <taxon>Sordariales</taxon>
        <taxon>Lasiosphaeriaceae</taxon>
        <taxon>Apodospora</taxon>
    </lineage>
</organism>
<feature type="region of interest" description="Disordered" evidence="1">
    <location>
        <begin position="264"/>
        <end position="286"/>
    </location>
</feature>
<name>A0AAE0IUP4_9PEZI</name>
<comment type="caution">
    <text evidence="3">The sequence shown here is derived from an EMBL/GenBank/DDBJ whole genome shotgun (WGS) entry which is preliminary data.</text>
</comment>
<proteinExistence type="predicted"/>